<feature type="non-terminal residue" evidence="2">
    <location>
        <position position="1"/>
    </location>
</feature>
<gene>
    <name evidence="2" type="ORF">RHS03_06957</name>
</gene>
<name>A0A8H7HMR5_9AGAM</name>
<feature type="compositionally biased region" description="Basic residues" evidence="1">
    <location>
        <begin position="1"/>
        <end position="10"/>
    </location>
</feature>
<organism evidence="2 3">
    <name type="scientific">Rhizoctonia solani</name>
    <dbReference type="NCBI Taxonomy" id="456999"/>
    <lineage>
        <taxon>Eukaryota</taxon>
        <taxon>Fungi</taxon>
        <taxon>Dikarya</taxon>
        <taxon>Basidiomycota</taxon>
        <taxon>Agaricomycotina</taxon>
        <taxon>Agaricomycetes</taxon>
        <taxon>Cantharellales</taxon>
        <taxon>Ceratobasidiaceae</taxon>
        <taxon>Rhizoctonia</taxon>
    </lineage>
</organism>
<dbReference type="EMBL" id="JACYCD010000238">
    <property type="protein sequence ID" value="KAF8699556.1"/>
    <property type="molecule type" value="Genomic_DNA"/>
</dbReference>
<proteinExistence type="predicted"/>
<feature type="region of interest" description="Disordered" evidence="1">
    <location>
        <begin position="157"/>
        <end position="183"/>
    </location>
</feature>
<evidence type="ECO:0000313" key="3">
    <source>
        <dbReference type="Proteomes" id="UP000602905"/>
    </source>
</evidence>
<dbReference type="Proteomes" id="UP000602905">
    <property type="component" value="Unassembled WGS sequence"/>
</dbReference>
<feature type="compositionally biased region" description="Low complexity" evidence="1">
    <location>
        <begin position="11"/>
        <end position="20"/>
    </location>
</feature>
<dbReference type="AlphaFoldDB" id="A0A8H7HMR5"/>
<comment type="caution">
    <text evidence="2">The sequence shown here is derived from an EMBL/GenBank/DDBJ whole genome shotgun (WGS) entry which is preliminary data.</text>
</comment>
<feature type="region of interest" description="Disordered" evidence="1">
    <location>
        <begin position="1"/>
        <end position="34"/>
    </location>
</feature>
<accession>A0A8H7HMR5</accession>
<feature type="region of interest" description="Disordered" evidence="1">
    <location>
        <begin position="255"/>
        <end position="325"/>
    </location>
</feature>
<evidence type="ECO:0000313" key="2">
    <source>
        <dbReference type="EMBL" id="KAF8699556.1"/>
    </source>
</evidence>
<reference evidence="2" key="1">
    <citation type="submission" date="2020-09" db="EMBL/GenBank/DDBJ databases">
        <title>Comparative genome analyses of four rice-infecting Rhizoctonia solani isolates reveal extensive enrichment of homogalacturonan modification genes.</title>
        <authorList>
            <person name="Lee D.-Y."/>
            <person name="Jeon J."/>
            <person name="Kim K.-T."/>
            <person name="Cheong K."/>
            <person name="Song H."/>
            <person name="Choi G."/>
            <person name="Ko J."/>
            <person name="Opiyo S.O."/>
            <person name="Zuo S."/>
            <person name="Madhav S."/>
            <person name="Lee Y.-H."/>
            <person name="Wang G.-L."/>
        </authorList>
    </citation>
    <scope>NUCLEOTIDE SEQUENCE</scope>
    <source>
        <strain evidence="2">AG1-IA WGL</strain>
    </source>
</reference>
<feature type="compositionally biased region" description="Basic and acidic residues" evidence="1">
    <location>
        <begin position="289"/>
        <end position="307"/>
    </location>
</feature>
<dbReference type="OrthoDB" id="2552978at2759"/>
<sequence length="325" mass="36855">MSGNKRKRSSRSSPQRQNLRFTSPSPSELPLHARPLRIQAYEAELIGNRPNLAQQLESQSEGGNRGGLIQWGDSDIWVDRFDVRLLLEPSERIVATPGELRASPHTLNDPLANVGWDDLPSDSEDTFFLTPKEVNEYRHDKRRKMLEKGRQDRLRALAEEDEANGWGTEPPEASWGGSDEEPDDVQANLMRRTATHIRASPNPTQLEMRILANHGADPRFAFLRGRWKKVWARMRQGQESSMNAEPKQSIMNGLSAYASDSDSGQKSEDEEELAQHSAHAIQDTSLSSEDDKTEKLKAERRARAKDWARKRKEAQIAQEDQSPNE</sequence>
<evidence type="ECO:0000256" key="1">
    <source>
        <dbReference type="SAM" id="MobiDB-lite"/>
    </source>
</evidence>
<protein>
    <submittedName>
        <fullName evidence="2">Uncharacterized protein</fullName>
    </submittedName>
</protein>